<reference evidence="1 2" key="1">
    <citation type="submission" date="2019-05" db="EMBL/GenBank/DDBJ databases">
        <title>Another draft genome of Portunus trituberculatus and its Hox gene families provides insights of decapod evolution.</title>
        <authorList>
            <person name="Jeong J.-H."/>
            <person name="Song I."/>
            <person name="Kim S."/>
            <person name="Choi T."/>
            <person name="Kim D."/>
            <person name="Ryu S."/>
            <person name="Kim W."/>
        </authorList>
    </citation>
    <scope>NUCLEOTIDE SEQUENCE [LARGE SCALE GENOMIC DNA]</scope>
    <source>
        <tissue evidence="1">Muscle</tissue>
    </source>
</reference>
<gene>
    <name evidence="1" type="ORF">E2C01_068883</name>
</gene>
<name>A0A5B7HX46_PORTR</name>
<sequence>MNLSLAKFTCGGIVAMDYLVHAGRLEFRLGGPTVNLAAPWHFVCATLCSASVATNSGDLLPIWSLPAQQVVPMGVRTMVLVARTKVGGGNRWKNGSYSLYITSY</sequence>
<evidence type="ECO:0000313" key="2">
    <source>
        <dbReference type="Proteomes" id="UP000324222"/>
    </source>
</evidence>
<proteinExistence type="predicted"/>
<dbReference type="EMBL" id="VSRR010039096">
    <property type="protein sequence ID" value="MPC74523.1"/>
    <property type="molecule type" value="Genomic_DNA"/>
</dbReference>
<comment type="caution">
    <text evidence="1">The sequence shown here is derived from an EMBL/GenBank/DDBJ whole genome shotgun (WGS) entry which is preliminary data.</text>
</comment>
<protein>
    <submittedName>
        <fullName evidence="1">Uncharacterized protein</fullName>
    </submittedName>
</protein>
<keyword evidence="2" id="KW-1185">Reference proteome</keyword>
<organism evidence="1 2">
    <name type="scientific">Portunus trituberculatus</name>
    <name type="common">Swimming crab</name>
    <name type="synonym">Neptunus trituberculatus</name>
    <dbReference type="NCBI Taxonomy" id="210409"/>
    <lineage>
        <taxon>Eukaryota</taxon>
        <taxon>Metazoa</taxon>
        <taxon>Ecdysozoa</taxon>
        <taxon>Arthropoda</taxon>
        <taxon>Crustacea</taxon>
        <taxon>Multicrustacea</taxon>
        <taxon>Malacostraca</taxon>
        <taxon>Eumalacostraca</taxon>
        <taxon>Eucarida</taxon>
        <taxon>Decapoda</taxon>
        <taxon>Pleocyemata</taxon>
        <taxon>Brachyura</taxon>
        <taxon>Eubrachyura</taxon>
        <taxon>Portunoidea</taxon>
        <taxon>Portunidae</taxon>
        <taxon>Portuninae</taxon>
        <taxon>Portunus</taxon>
    </lineage>
</organism>
<accession>A0A5B7HX46</accession>
<dbReference type="Proteomes" id="UP000324222">
    <property type="component" value="Unassembled WGS sequence"/>
</dbReference>
<evidence type="ECO:0000313" key="1">
    <source>
        <dbReference type="EMBL" id="MPC74523.1"/>
    </source>
</evidence>
<dbReference type="AlphaFoldDB" id="A0A5B7HX46"/>